<evidence type="ECO:0000313" key="1">
    <source>
        <dbReference type="EMBL" id="NVN18124.1"/>
    </source>
</evidence>
<gene>
    <name evidence="1" type="ORF">GUA46_07210</name>
</gene>
<keyword evidence="2" id="KW-1185">Reference proteome</keyword>
<dbReference type="Proteomes" id="UP000558089">
    <property type="component" value="Unassembled WGS sequence"/>
</dbReference>
<sequence>MNDIEFIKAFESGEFSPAEFNHRAHIRLAWAYLDRFDEETAISKTCNAIKNFDGLHGDGTKYHKTLTVASVKVVHHFRQKSNASTFDGFVTEHPRLISSFKDLLLQHYGETVFISPKSKTTYIEPDLLPFT</sequence>
<dbReference type="EMBL" id="WYET01000004">
    <property type="protein sequence ID" value="NVN18124.1"/>
    <property type="molecule type" value="Genomic_DNA"/>
</dbReference>
<accession>A0A850NDQ1</accession>
<name>A0A850NDQ1_9FLAO</name>
<reference evidence="1 2" key="1">
    <citation type="submission" date="2020-01" db="EMBL/GenBank/DDBJ databases">
        <title>Draft Genome Analysis of Muricauda sp. HICW Isolated from coastal seawater of PR China.</title>
        <authorList>
            <person name="Chen M.-X."/>
        </authorList>
    </citation>
    <scope>NUCLEOTIDE SEQUENCE [LARGE SCALE GENOMIC DNA]</scope>
    <source>
        <strain evidence="1 2">HICW</strain>
    </source>
</reference>
<dbReference type="AlphaFoldDB" id="A0A850NDQ1"/>
<comment type="caution">
    <text evidence="1">The sequence shown here is derived from an EMBL/GenBank/DDBJ whole genome shotgun (WGS) entry which is preliminary data.</text>
</comment>
<evidence type="ECO:0000313" key="2">
    <source>
        <dbReference type="Proteomes" id="UP000558089"/>
    </source>
</evidence>
<protein>
    <submittedName>
        <fullName evidence="1">Uncharacterized protein</fullName>
    </submittedName>
</protein>
<dbReference type="RefSeq" id="WP_176619924.1">
    <property type="nucleotide sequence ID" value="NZ_WYET01000004.1"/>
</dbReference>
<organism evidence="1 2">
    <name type="scientific">Flagellimonas chongwuensis</name>
    <dbReference type="NCBI Taxonomy" id="2697365"/>
    <lineage>
        <taxon>Bacteria</taxon>
        <taxon>Pseudomonadati</taxon>
        <taxon>Bacteroidota</taxon>
        <taxon>Flavobacteriia</taxon>
        <taxon>Flavobacteriales</taxon>
        <taxon>Flavobacteriaceae</taxon>
        <taxon>Flagellimonas</taxon>
    </lineage>
</organism>
<proteinExistence type="predicted"/>